<feature type="compositionally biased region" description="Polar residues" evidence="1">
    <location>
        <begin position="96"/>
        <end position="106"/>
    </location>
</feature>
<accession>A0A1C1A2C9</accession>
<dbReference type="AlphaFoldDB" id="A0A1C1A2C9"/>
<proteinExistence type="predicted"/>
<evidence type="ECO:0000313" key="2">
    <source>
        <dbReference type="EMBL" id="OCT14695.1"/>
    </source>
</evidence>
<gene>
    <name evidence="2" type="ORF">A8709_10960</name>
</gene>
<keyword evidence="3" id="KW-1185">Reference proteome</keyword>
<evidence type="ECO:0000256" key="1">
    <source>
        <dbReference type="SAM" id="MobiDB-lite"/>
    </source>
</evidence>
<dbReference type="STRING" id="512399.A8709_10960"/>
<feature type="region of interest" description="Disordered" evidence="1">
    <location>
        <begin position="92"/>
        <end position="112"/>
    </location>
</feature>
<name>A0A1C1A2C9_9BACL</name>
<evidence type="ECO:0000313" key="3">
    <source>
        <dbReference type="Proteomes" id="UP000093309"/>
    </source>
</evidence>
<dbReference type="EMBL" id="LYPC01000016">
    <property type="protein sequence ID" value="OCT14695.1"/>
    <property type="molecule type" value="Genomic_DNA"/>
</dbReference>
<sequence length="112" mass="12669">MARVFFRSKYMPFTYKMMIPYLLLVLVTDIAIGYASYTMLVKSRTVVTQTGIRAALEQTRNNADHRMAEIQRISDQLFGSPIRLTLYTVNPDIGESSGSSDTSPITKSYAFK</sequence>
<protein>
    <submittedName>
        <fullName evidence="2">Uncharacterized protein</fullName>
    </submittedName>
</protein>
<comment type="caution">
    <text evidence="2">The sequence shown here is derived from an EMBL/GenBank/DDBJ whole genome shotgun (WGS) entry which is preliminary data.</text>
</comment>
<dbReference type="OrthoDB" id="9809348at2"/>
<dbReference type="RefSeq" id="WP_065852675.1">
    <property type="nucleotide sequence ID" value="NZ_LYPC01000016.1"/>
</dbReference>
<dbReference type="Proteomes" id="UP000093309">
    <property type="component" value="Unassembled WGS sequence"/>
</dbReference>
<organism evidence="2 3">
    <name type="scientific">Paenibacillus pectinilyticus</name>
    <dbReference type="NCBI Taxonomy" id="512399"/>
    <lineage>
        <taxon>Bacteria</taxon>
        <taxon>Bacillati</taxon>
        <taxon>Bacillota</taxon>
        <taxon>Bacilli</taxon>
        <taxon>Bacillales</taxon>
        <taxon>Paenibacillaceae</taxon>
        <taxon>Paenibacillus</taxon>
    </lineage>
</organism>
<reference evidence="3" key="1">
    <citation type="submission" date="2016-05" db="EMBL/GenBank/DDBJ databases">
        <title>Paenibacillus oryzae. sp. nov., isolated from the rice root.</title>
        <authorList>
            <person name="Zhang J."/>
            <person name="Zhang X."/>
        </authorList>
    </citation>
    <scope>NUCLEOTIDE SEQUENCE [LARGE SCALE GENOMIC DNA]</scope>
    <source>
        <strain evidence="3">KCTC13222</strain>
    </source>
</reference>